<dbReference type="Proteomes" id="UP000095576">
    <property type="component" value="Unassembled WGS sequence"/>
</dbReference>
<evidence type="ECO:0000313" key="2">
    <source>
        <dbReference type="Proteomes" id="UP000095576"/>
    </source>
</evidence>
<sequence length="243" mass="28973">MNKEQLTFYIDESCHLEHDHFPVMCIGYIKVPKEQTEEMKQCIKAIKRRHNILHEIKWNTISNTHIDMYKELIDYFFDSNMEFRCILVKYKDRLDNLSFNNGEHDNFYYKMIYYLLVNPYTNPSAMNNYRVFLDIKDTKGRAKLNKIQEVFSNKFHGKSPFLSFQHIRSHESQFIQLADFFIGAVTYKARGLHLKKDGSLAKKELINYIEMKSGYVLDEGTEPGEIKFNIFDHQPRKRNDSGR</sequence>
<gene>
    <name evidence="1" type="ORF">ERS852511_02281</name>
</gene>
<accession>A0A174NQT9</accession>
<dbReference type="EMBL" id="CZAP01000006">
    <property type="protein sequence ID" value="CUP49237.1"/>
    <property type="molecule type" value="Genomic_DNA"/>
</dbReference>
<proteinExistence type="predicted"/>
<reference evidence="1 2" key="1">
    <citation type="submission" date="2015-09" db="EMBL/GenBank/DDBJ databases">
        <authorList>
            <consortium name="Pathogen Informatics"/>
        </authorList>
    </citation>
    <scope>NUCLEOTIDE SEQUENCE [LARGE SCALE GENOMIC DNA]</scope>
    <source>
        <strain evidence="1 2">2789STDY5834899</strain>
    </source>
</reference>
<protein>
    <submittedName>
        <fullName evidence="1">Protein of uncharacterized function (DUF3800)</fullName>
    </submittedName>
</protein>
<name>A0A174NQT9_BACT4</name>
<dbReference type="AlphaFoldDB" id="A0A174NQT9"/>
<organism evidence="1 2">
    <name type="scientific">Bacteroides thetaiotaomicron</name>
    <dbReference type="NCBI Taxonomy" id="818"/>
    <lineage>
        <taxon>Bacteria</taxon>
        <taxon>Pseudomonadati</taxon>
        <taxon>Bacteroidota</taxon>
        <taxon>Bacteroidia</taxon>
        <taxon>Bacteroidales</taxon>
        <taxon>Bacteroidaceae</taxon>
        <taxon>Bacteroides</taxon>
    </lineage>
</organism>
<dbReference type="RefSeq" id="WP_032588447.1">
    <property type="nucleotide sequence ID" value="NZ_CZAP01000006.1"/>
</dbReference>
<evidence type="ECO:0000313" key="1">
    <source>
        <dbReference type="EMBL" id="CUP49237.1"/>
    </source>
</evidence>
<dbReference type="Pfam" id="PF12686">
    <property type="entry name" value="DUF3800"/>
    <property type="match status" value="1"/>
</dbReference>
<dbReference type="InterPro" id="IPR024524">
    <property type="entry name" value="DUF3800"/>
</dbReference>